<dbReference type="PANTHER" id="PTHR11070">
    <property type="entry name" value="UVRD / RECB / PCRA DNA HELICASE FAMILY MEMBER"/>
    <property type="match status" value="1"/>
</dbReference>
<reference evidence="16" key="1">
    <citation type="submission" date="2019-02" db="EMBL/GenBank/DDBJ databases">
        <authorList>
            <person name="Gruber-Vodicka R. H."/>
            <person name="Seah K. B. B."/>
        </authorList>
    </citation>
    <scope>NUCLEOTIDE SEQUENCE</scope>
    <source>
        <strain evidence="16">BECK_BY19</strain>
        <strain evidence="15">BECK_BY8</strain>
    </source>
</reference>
<evidence type="ECO:0000256" key="4">
    <source>
        <dbReference type="ARBA" id="ARBA00022806"/>
    </source>
</evidence>
<evidence type="ECO:0000256" key="3">
    <source>
        <dbReference type="ARBA" id="ARBA00022801"/>
    </source>
</evidence>
<dbReference type="GO" id="GO:0043138">
    <property type="term" value="F:3'-5' DNA helicase activity"/>
    <property type="evidence" value="ECO:0007669"/>
    <property type="project" value="UniProtKB-EC"/>
</dbReference>
<evidence type="ECO:0000256" key="10">
    <source>
        <dbReference type="ARBA" id="ARBA00034923"/>
    </source>
</evidence>
<keyword evidence="6" id="KW-0238">DNA-binding</keyword>
<keyword evidence="5 12" id="KW-0067">ATP-binding</keyword>
<evidence type="ECO:0000256" key="2">
    <source>
        <dbReference type="ARBA" id="ARBA00022741"/>
    </source>
</evidence>
<keyword evidence="3 12" id="KW-0378">Hydrolase</keyword>
<proteinExistence type="inferred from homology"/>
<organism evidence="16">
    <name type="scientific">Candidatus Kentrum sp. UNK</name>
    <dbReference type="NCBI Taxonomy" id="2126344"/>
    <lineage>
        <taxon>Bacteria</taxon>
        <taxon>Pseudomonadati</taxon>
        <taxon>Pseudomonadota</taxon>
        <taxon>Gammaproteobacteria</taxon>
        <taxon>Candidatus Kentrum</taxon>
    </lineage>
</organism>
<dbReference type="SUPFAM" id="SSF52540">
    <property type="entry name" value="P-loop containing nucleoside triphosphate hydrolases"/>
    <property type="match status" value="1"/>
</dbReference>
<keyword evidence="7" id="KW-0413">Isomerase</keyword>
<keyword evidence="4 12" id="KW-0347">Helicase</keyword>
<feature type="binding site" evidence="12">
    <location>
        <begin position="22"/>
        <end position="29"/>
    </location>
    <ligand>
        <name>ATP</name>
        <dbReference type="ChEBI" id="CHEBI:30616"/>
    </ligand>
</feature>
<accession>A0A451AU84</accession>
<dbReference type="GO" id="GO:0003677">
    <property type="term" value="F:DNA binding"/>
    <property type="evidence" value="ECO:0007669"/>
    <property type="project" value="UniProtKB-KW"/>
</dbReference>
<dbReference type="Gene3D" id="3.40.50.300">
    <property type="entry name" value="P-loop containing nucleotide triphosphate hydrolases"/>
    <property type="match status" value="2"/>
</dbReference>
<feature type="domain" description="UvrD-like helicase ATP-binding" evidence="13">
    <location>
        <begin position="1"/>
        <end position="283"/>
    </location>
</feature>
<evidence type="ECO:0000256" key="5">
    <source>
        <dbReference type="ARBA" id="ARBA00022840"/>
    </source>
</evidence>
<dbReference type="InterPro" id="IPR014017">
    <property type="entry name" value="DNA_helicase_UvrD-like_C"/>
</dbReference>
<dbReference type="PROSITE" id="PS51198">
    <property type="entry name" value="UVRD_HELICASE_ATP_BIND"/>
    <property type="match status" value="1"/>
</dbReference>
<evidence type="ECO:0000256" key="6">
    <source>
        <dbReference type="ARBA" id="ARBA00023125"/>
    </source>
</evidence>
<evidence type="ECO:0000313" key="16">
    <source>
        <dbReference type="EMBL" id="VFK69582.1"/>
    </source>
</evidence>
<keyword evidence="2 12" id="KW-0547">Nucleotide-binding</keyword>
<evidence type="ECO:0000259" key="14">
    <source>
        <dbReference type="PROSITE" id="PS51217"/>
    </source>
</evidence>
<gene>
    <name evidence="15" type="ORF">BECKUNK1418G_GA0071005_101521</name>
    <name evidence="16" type="ORF">BECKUNK1418H_GA0071006_101617</name>
</gene>
<dbReference type="CDD" id="cd17932">
    <property type="entry name" value="DEXQc_UvrD"/>
    <property type="match status" value="1"/>
</dbReference>
<evidence type="ECO:0000256" key="8">
    <source>
        <dbReference type="ARBA" id="ARBA00034617"/>
    </source>
</evidence>
<dbReference type="Gene3D" id="1.10.10.160">
    <property type="match status" value="1"/>
</dbReference>
<evidence type="ECO:0000256" key="12">
    <source>
        <dbReference type="PROSITE-ProRule" id="PRU00560"/>
    </source>
</evidence>
<dbReference type="GO" id="GO:0005524">
    <property type="term" value="F:ATP binding"/>
    <property type="evidence" value="ECO:0007669"/>
    <property type="project" value="UniProtKB-UniRule"/>
</dbReference>
<dbReference type="InterPro" id="IPR027417">
    <property type="entry name" value="P-loop_NTPase"/>
</dbReference>
<dbReference type="GO" id="GO:0000725">
    <property type="term" value="P:recombinational repair"/>
    <property type="evidence" value="ECO:0007669"/>
    <property type="project" value="TreeGrafter"/>
</dbReference>
<dbReference type="PROSITE" id="PS51217">
    <property type="entry name" value="UVRD_HELICASE_CTER"/>
    <property type="match status" value="1"/>
</dbReference>
<comment type="catalytic activity">
    <reaction evidence="11">
        <text>ATP + H2O = ADP + phosphate + H(+)</text>
        <dbReference type="Rhea" id="RHEA:13065"/>
        <dbReference type="ChEBI" id="CHEBI:15377"/>
        <dbReference type="ChEBI" id="CHEBI:15378"/>
        <dbReference type="ChEBI" id="CHEBI:30616"/>
        <dbReference type="ChEBI" id="CHEBI:43474"/>
        <dbReference type="ChEBI" id="CHEBI:456216"/>
        <dbReference type="EC" id="5.6.2.4"/>
    </reaction>
</comment>
<dbReference type="Pfam" id="PF13361">
    <property type="entry name" value="UvrD_C"/>
    <property type="match status" value="1"/>
</dbReference>
<evidence type="ECO:0000256" key="11">
    <source>
        <dbReference type="ARBA" id="ARBA00048988"/>
    </source>
</evidence>
<sequence>MKLSEKQQQIVQHGDGALLVVAGPGSGKTRVLTERVRRLLTEVDGHFRVLALTFTNKAANEMRERLEAFQDIDQRAFIGTLHSFCMEALTNRGTAVGIHGEPNLFERFQDRKLVLRQAMEADPELGHQLKVKGNAKAQDRALWDWLEAISDAKRRLLLPDAIGAPLFRKLYMAYNEGLRQSNAVDYDDLLLLSYRLFVERPKIAGFYRRLYRYICIDEAQDLNEAQYRLIQALCGTEYRNIIVVGDPKQAIFQWNGAHPKYLDLFERGFSAEKVTLNENFRSSRAVIETARKLDPNYEIEGEYPIAGRVELLPGKDEEEEARRVLEYLESLMANGHPDIEGEITLEQCALLGRNRYVFHAMEELLKEKGWPYYKQLSTQHEDESDLLQDFELCLRLLSNPDDRLHLGVLLTRWDIDDGGLMDRQSIECEELIAVLEGKLPDDQRRVVLDAIQRMGLIETDPRFLKGLDRLEEYANQQEEEDERAIILQDIARWRKDWDIFLRSRSGGERSLRAFLGYIALGGAQQPKGDGLALLTVHSAKGLEFDVVVVMGMMEGVFPDYRATSQAALEEERRNLFVAVTRSRRLLCFSYADSRVMPWGEEREQRPSRFLNELDLN</sequence>
<evidence type="ECO:0000256" key="7">
    <source>
        <dbReference type="ARBA" id="ARBA00023235"/>
    </source>
</evidence>
<dbReference type="GO" id="GO:0016787">
    <property type="term" value="F:hydrolase activity"/>
    <property type="evidence" value="ECO:0007669"/>
    <property type="project" value="UniProtKB-UniRule"/>
</dbReference>
<comment type="catalytic activity">
    <reaction evidence="8">
        <text>Couples ATP hydrolysis with the unwinding of duplex DNA by translocating in the 3'-5' direction.</text>
        <dbReference type="EC" id="5.6.2.4"/>
    </reaction>
</comment>
<comment type="similarity">
    <text evidence="1">Belongs to the helicase family. UvrD subfamily.</text>
</comment>
<dbReference type="InterPro" id="IPR000212">
    <property type="entry name" value="DNA_helicase_UvrD/REP"/>
</dbReference>
<dbReference type="EMBL" id="CAADGD010000016">
    <property type="protein sequence ID" value="VFK69582.1"/>
    <property type="molecule type" value="Genomic_DNA"/>
</dbReference>
<protein>
    <recommendedName>
        <fullName evidence="9">DNA 3'-5' helicase</fullName>
        <ecNumber evidence="9">5.6.2.4</ecNumber>
    </recommendedName>
    <alternativeName>
        <fullName evidence="10">DNA 3'-5' helicase II</fullName>
    </alternativeName>
</protein>
<evidence type="ECO:0000256" key="9">
    <source>
        <dbReference type="ARBA" id="ARBA00034808"/>
    </source>
</evidence>
<dbReference type="Pfam" id="PF00580">
    <property type="entry name" value="UvrD-helicase"/>
    <property type="match status" value="1"/>
</dbReference>
<dbReference type="PANTHER" id="PTHR11070:SF2">
    <property type="entry name" value="ATP-DEPENDENT DNA HELICASE SRS2"/>
    <property type="match status" value="1"/>
</dbReference>
<feature type="domain" description="UvrD-like helicase C-terminal" evidence="14">
    <location>
        <begin position="277"/>
        <end position="541"/>
    </location>
</feature>
<dbReference type="InterPro" id="IPR014016">
    <property type="entry name" value="UvrD-like_ATP-bd"/>
</dbReference>
<evidence type="ECO:0000259" key="13">
    <source>
        <dbReference type="PROSITE" id="PS51198"/>
    </source>
</evidence>
<name>A0A451AU84_9GAMM</name>
<evidence type="ECO:0000256" key="1">
    <source>
        <dbReference type="ARBA" id="ARBA00009922"/>
    </source>
</evidence>
<evidence type="ECO:0000313" key="15">
    <source>
        <dbReference type="EMBL" id="VFK61035.1"/>
    </source>
</evidence>
<dbReference type="InterPro" id="IPR013986">
    <property type="entry name" value="DExx_box_DNA_helicase_dom_sf"/>
</dbReference>
<dbReference type="AlphaFoldDB" id="A0A451AU84"/>
<dbReference type="EC" id="5.6.2.4" evidence="9"/>
<dbReference type="EMBL" id="CAADFZ010000015">
    <property type="protein sequence ID" value="VFK61035.1"/>
    <property type="molecule type" value="Genomic_DNA"/>
</dbReference>
<dbReference type="Gene3D" id="1.10.486.10">
    <property type="entry name" value="PCRA, domain 4"/>
    <property type="match status" value="1"/>
</dbReference>